<keyword evidence="1" id="KW-0472">Membrane</keyword>
<feature type="transmembrane region" description="Helical" evidence="1">
    <location>
        <begin position="6"/>
        <end position="22"/>
    </location>
</feature>
<proteinExistence type="predicted"/>
<keyword evidence="1" id="KW-1133">Transmembrane helix</keyword>
<keyword evidence="1" id="KW-0812">Transmembrane</keyword>
<accession>A0A6J5NAT6</accession>
<evidence type="ECO:0000313" key="2">
    <source>
        <dbReference type="EMBL" id="CAB4154225.1"/>
    </source>
</evidence>
<gene>
    <name evidence="2" type="ORF">UFOVP633_34</name>
</gene>
<dbReference type="EMBL" id="LR796610">
    <property type="protein sequence ID" value="CAB4154225.1"/>
    <property type="molecule type" value="Genomic_DNA"/>
</dbReference>
<reference evidence="2" key="1">
    <citation type="submission" date="2020-04" db="EMBL/GenBank/DDBJ databases">
        <authorList>
            <person name="Chiriac C."/>
            <person name="Salcher M."/>
            <person name="Ghai R."/>
            <person name="Kavagutti S V."/>
        </authorList>
    </citation>
    <scope>NUCLEOTIDE SEQUENCE</scope>
</reference>
<sequence>MENKVILITSIIGAIAVFFMPVPRTKKVDMHPDRIQQKAELYLEELKADNQISIEALRNEVDSLQTIKRKIRYIYVIKDTTNEIK</sequence>
<evidence type="ECO:0000256" key="1">
    <source>
        <dbReference type="SAM" id="Phobius"/>
    </source>
</evidence>
<name>A0A6J5NAT6_9CAUD</name>
<protein>
    <submittedName>
        <fullName evidence="2">Uncharacterized protein</fullName>
    </submittedName>
</protein>
<organism evidence="2">
    <name type="scientific">uncultured Caudovirales phage</name>
    <dbReference type="NCBI Taxonomy" id="2100421"/>
    <lineage>
        <taxon>Viruses</taxon>
        <taxon>Duplodnaviria</taxon>
        <taxon>Heunggongvirae</taxon>
        <taxon>Uroviricota</taxon>
        <taxon>Caudoviricetes</taxon>
        <taxon>Peduoviridae</taxon>
        <taxon>Maltschvirus</taxon>
        <taxon>Maltschvirus maltsch</taxon>
    </lineage>
</organism>